<evidence type="ECO:0000313" key="9">
    <source>
        <dbReference type="EMBL" id="OVF09791.1"/>
    </source>
</evidence>
<reference evidence="9 10" key="1">
    <citation type="submission" date="2017-04" db="EMBL/GenBank/DDBJ databases">
        <title>Draft genome of the yeast Clavispora lusitaniae type strain CBS 6936.</title>
        <authorList>
            <person name="Durrens P."/>
            <person name="Klopp C."/>
            <person name="Biteau N."/>
            <person name="Fitton-Ouhabi V."/>
            <person name="Dementhon K."/>
            <person name="Accoceberry I."/>
            <person name="Sherman D.J."/>
            <person name="Noel T."/>
        </authorList>
    </citation>
    <scope>NUCLEOTIDE SEQUENCE [LARGE SCALE GENOMIC DNA]</scope>
    <source>
        <strain evidence="9 10">CBS 6936</strain>
    </source>
</reference>
<accession>A0AA91Q2M8</accession>
<dbReference type="Gene3D" id="1.20.1150.12">
    <property type="entry name" value="Endoplasmic reticulum resident protein 29, C-terminal domain"/>
    <property type="match status" value="1"/>
</dbReference>
<dbReference type="EC" id="5.3.4.1" evidence="3"/>
<gene>
    <name evidence="9" type="ORF">A9F13_04g02981</name>
</gene>
<keyword evidence="5" id="KW-1015">Disulfide bond</keyword>
<evidence type="ECO:0000313" key="10">
    <source>
        <dbReference type="Proteomes" id="UP000195602"/>
    </source>
</evidence>
<keyword evidence="4" id="KW-0732">Signal</keyword>
<dbReference type="InterPro" id="IPR013766">
    <property type="entry name" value="Thioredoxin_domain"/>
</dbReference>
<comment type="catalytic activity">
    <reaction evidence="1">
        <text>Catalyzes the rearrangement of -S-S- bonds in proteins.</text>
        <dbReference type="EC" id="5.3.4.1"/>
    </reaction>
</comment>
<sequence>MNILFLLFALGVFASELVRINDKNFKEVAVESGKWTLVDFYADWCRHCSNLMPTIEQLAEVYKDEPDIQIVKLNGDEDGKKTTRKYNVPGFPTLLMFHGSDDPIEYEGMRDLDAISNFVQSVSGIRLGAKPAPEVVEPTNILSLNDDNFQDTVLRANHKTVVAVTAPWCRFCKELEPIFNKLANEIYIHDGEVVQFGKVDLSDENKQKCEMITKQFGVEKLPTIFLFDPSRVDKDGLRRPVIFNDDRDLESLIAFVNDETGLCRNEEGRLHSNAGRIMAIDQALKTKSPEAILEELETLEEEVKIYGRDALVNDDVLFFKDDVSMIPYYKKLLKKIQEGDREFFSREFARLERLLATEEKNIEKGAYDHMQKRASVLQSFLSAKA</sequence>
<evidence type="ECO:0000259" key="8">
    <source>
        <dbReference type="PROSITE" id="PS51352"/>
    </source>
</evidence>
<dbReference type="PROSITE" id="PS51352">
    <property type="entry name" value="THIOREDOXIN_2"/>
    <property type="match status" value="2"/>
</dbReference>
<evidence type="ECO:0000256" key="2">
    <source>
        <dbReference type="ARBA" id="ARBA00006347"/>
    </source>
</evidence>
<keyword evidence="6" id="KW-0413">Isomerase</keyword>
<dbReference type="PANTHER" id="PTHR45672:SF3">
    <property type="entry name" value="THIOREDOXIN DOMAIN-CONTAINING PROTEIN 5"/>
    <property type="match status" value="1"/>
</dbReference>
<dbReference type="Proteomes" id="UP000195602">
    <property type="component" value="Unassembled WGS sequence"/>
</dbReference>
<dbReference type="GO" id="GO:0006457">
    <property type="term" value="P:protein folding"/>
    <property type="evidence" value="ECO:0007669"/>
    <property type="project" value="TreeGrafter"/>
</dbReference>
<dbReference type="CDD" id="cd02961">
    <property type="entry name" value="PDI_a_family"/>
    <property type="match status" value="1"/>
</dbReference>
<dbReference type="AlphaFoldDB" id="A0AA91Q2M8"/>
<feature type="domain" description="Thioredoxin" evidence="8">
    <location>
        <begin position="8"/>
        <end position="124"/>
    </location>
</feature>
<dbReference type="GO" id="GO:0005783">
    <property type="term" value="C:endoplasmic reticulum"/>
    <property type="evidence" value="ECO:0007669"/>
    <property type="project" value="InterPro"/>
</dbReference>
<proteinExistence type="inferred from homology"/>
<keyword evidence="7" id="KW-0676">Redox-active center</keyword>
<evidence type="ECO:0000256" key="1">
    <source>
        <dbReference type="ARBA" id="ARBA00001182"/>
    </source>
</evidence>
<dbReference type="GO" id="GO:0003756">
    <property type="term" value="F:protein disulfide isomerase activity"/>
    <property type="evidence" value="ECO:0007669"/>
    <property type="project" value="UniProtKB-EC"/>
</dbReference>
<dbReference type="Pfam" id="PF00085">
    <property type="entry name" value="Thioredoxin"/>
    <property type="match status" value="2"/>
</dbReference>
<dbReference type="SUPFAM" id="SSF52833">
    <property type="entry name" value="Thioredoxin-like"/>
    <property type="match status" value="2"/>
</dbReference>
<evidence type="ECO:0000256" key="4">
    <source>
        <dbReference type="ARBA" id="ARBA00022729"/>
    </source>
</evidence>
<comment type="similarity">
    <text evidence="2">Belongs to the protein disulfide isomerase family.</text>
</comment>
<dbReference type="InterPro" id="IPR036356">
    <property type="entry name" value="ERp29_C_sf"/>
</dbReference>
<feature type="domain" description="Thioredoxin" evidence="8">
    <location>
        <begin position="126"/>
        <end position="261"/>
    </location>
</feature>
<organism evidence="9 10">
    <name type="scientific">Clavispora lusitaniae</name>
    <name type="common">Candida lusitaniae</name>
    <dbReference type="NCBI Taxonomy" id="36911"/>
    <lineage>
        <taxon>Eukaryota</taxon>
        <taxon>Fungi</taxon>
        <taxon>Dikarya</taxon>
        <taxon>Ascomycota</taxon>
        <taxon>Saccharomycotina</taxon>
        <taxon>Pichiomycetes</taxon>
        <taxon>Metschnikowiaceae</taxon>
        <taxon>Clavispora</taxon>
    </lineage>
</organism>
<dbReference type="EMBL" id="LYUB02000004">
    <property type="protein sequence ID" value="OVF09791.1"/>
    <property type="molecule type" value="Genomic_DNA"/>
</dbReference>
<dbReference type="Gene3D" id="3.40.30.10">
    <property type="entry name" value="Glutaredoxin"/>
    <property type="match status" value="2"/>
</dbReference>
<evidence type="ECO:0000256" key="5">
    <source>
        <dbReference type="ARBA" id="ARBA00023157"/>
    </source>
</evidence>
<dbReference type="InterPro" id="IPR051063">
    <property type="entry name" value="PDI"/>
</dbReference>
<dbReference type="PANTHER" id="PTHR45672">
    <property type="entry name" value="PROTEIN DISULFIDE-ISOMERASE C17H9.14C-RELATED"/>
    <property type="match status" value="1"/>
</dbReference>
<evidence type="ECO:0000256" key="3">
    <source>
        <dbReference type="ARBA" id="ARBA00012723"/>
    </source>
</evidence>
<dbReference type="InterPro" id="IPR011679">
    <property type="entry name" value="ERp29_C"/>
</dbReference>
<dbReference type="Pfam" id="PF07749">
    <property type="entry name" value="ERp29"/>
    <property type="match status" value="1"/>
</dbReference>
<dbReference type="KEGG" id="clus:A9F13_04g02981"/>
<comment type="caution">
    <text evidence="9">The sequence shown here is derived from an EMBL/GenBank/DDBJ whole genome shotgun (WGS) entry which is preliminary data.</text>
</comment>
<evidence type="ECO:0000256" key="7">
    <source>
        <dbReference type="ARBA" id="ARBA00023284"/>
    </source>
</evidence>
<dbReference type="OMA" id="FINEHAG"/>
<dbReference type="SUPFAM" id="SSF47933">
    <property type="entry name" value="ERP29 C domain-like"/>
    <property type="match status" value="1"/>
</dbReference>
<evidence type="ECO:0000256" key="6">
    <source>
        <dbReference type="ARBA" id="ARBA00023235"/>
    </source>
</evidence>
<dbReference type="InterPro" id="IPR036249">
    <property type="entry name" value="Thioredoxin-like_sf"/>
</dbReference>
<name>A0AA91Q2M8_CLALS</name>
<protein>
    <recommendedName>
        <fullName evidence="3">protein disulfide-isomerase</fullName>
        <ecNumber evidence="3">5.3.4.1</ecNumber>
    </recommendedName>
</protein>